<name>A0ABZ2G430_9GAMM</name>
<reference evidence="8 9" key="1">
    <citation type="journal article" date="2024" name="Front. Plant Sci.">
        <title>Comprehensive phenomic and genomic studies of the species, Pectobacterium cacticida and proposal for reclassification as Alcorniella cacticida comb. nov.</title>
        <authorList>
            <person name="Jonca J."/>
            <person name="Pirhonen M."/>
            <person name="Waleron M.M."/>
            <person name="Gawor J."/>
            <person name="Mrozik A."/>
            <person name="Smoktunowicz M."/>
            <person name="Waleron K."/>
            <person name="Waleron M."/>
        </authorList>
    </citation>
    <scope>NUCLEOTIDE SEQUENCE [LARGE SCALE GENOMIC DNA]</scope>
    <source>
        <strain evidence="8 9">DPMP6</strain>
    </source>
</reference>
<dbReference type="Proteomes" id="UP001379444">
    <property type="component" value="Chromosome"/>
</dbReference>
<evidence type="ECO:0000313" key="8">
    <source>
        <dbReference type="EMBL" id="WWO36819.1"/>
    </source>
</evidence>
<comment type="similarity">
    <text evidence="6 7">Belongs to the FliO/MopB family.</text>
</comment>
<dbReference type="InterPro" id="IPR052205">
    <property type="entry name" value="FliO/MopB"/>
</dbReference>
<evidence type="ECO:0000313" key="9">
    <source>
        <dbReference type="Proteomes" id="UP001379444"/>
    </source>
</evidence>
<keyword evidence="9" id="KW-1185">Reference proteome</keyword>
<proteinExistence type="inferred from homology"/>
<dbReference type="PANTHER" id="PTHR38766:SF1">
    <property type="entry name" value="FLAGELLAR PROTEIN FLIO"/>
    <property type="match status" value="1"/>
</dbReference>
<dbReference type="InterPro" id="IPR022781">
    <property type="entry name" value="Flagellar_biosynth_FliO"/>
</dbReference>
<evidence type="ECO:0000256" key="5">
    <source>
        <dbReference type="ARBA" id="ARBA00023143"/>
    </source>
</evidence>
<protein>
    <recommendedName>
        <fullName evidence="7">Flagellar protein</fullName>
    </recommendedName>
</protein>
<evidence type="ECO:0000256" key="3">
    <source>
        <dbReference type="ARBA" id="ARBA00022989"/>
    </source>
</evidence>
<keyword evidence="8" id="KW-0282">Flagellum</keyword>
<evidence type="ECO:0000256" key="1">
    <source>
        <dbReference type="ARBA" id="ARBA00022475"/>
    </source>
</evidence>
<dbReference type="EMBL" id="CP125967">
    <property type="protein sequence ID" value="WWO36819.1"/>
    <property type="molecule type" value="Genomic_DNA"/>
</dbReference>
<evidence type="ECO:0000256" key="2">
    <source>
        <dbReference type="ARBA" id="ARBA00022692"/>
    </source>
</evidence>
<accession>A0ABZ2G430</accession>
<gene>
    <name evidence="8" type="primary">fliO</name>
    <name evidence="8" type="ORF">QNA12_09410</name>
</gene>
<organism evidence="8 9">
    <name type="scientific">Pectobacterium cacticida</name>
    <dbReference type="NCBI Taxonomy" id="69221"/>
    <lineage>
        <taxon>Bacteria</taxon>
        <taxon>Pseudomonadati</taxon>
        <taxon>Pseudomonadota</taxon>
        <taxon>Gammaproteobacteria</taxon>
        <taxon>Enterobacterales</taxon>
        <taxon>Pectobacteriaceae</taxon>
        <taxon>Pectobacterium</taxon>
    </lineage>
</organism>
<evidence type="ECO:0000256" key="7">
    <source>
        <dbReference type="RuleBase" id="RU362064"/>
    </source>
</evidence>
<dbReference type="PANTHER" id="PTHR38766">
    <property type="entry name" value="FLAGELLAR PROTEIN FLIO"/>
    <property type="match status" value="1"/>
</dbReference>
<evidence type="ECO:0000256" key="4">
    <source>
        <dbReference type="ARBA" id="ARBA00023136"/>
    </source>
</evidence>
<comment type="subcellular location">
    <subcellularLocation>
        <location evidence="7">Cell membrane</location>
    </subcellularLocation>
    <subcellularLocation>
        <location evidence="7">Bacterial flagellum basal body</location>
    </subcellularLocation>
</comment>
<keyword evidence="1 7" id="KW-1003">Cell membrane</keyword>
<evidence type="ECO:0000256" key="6">
    <source>
        <dbReference type="ARBA" id="ARBA00037937"/>
    </source>
</evidence>
<dbReference type="Pfam" id="PF04347">
    <property type="entry name" value="FliO"/>
    <property type="match status" value="1"/>
</dbReference>
<keyword evidence="8" id="KW-0966">Cell projection</keyword>
<keyword evidence="3 7" id="KW-1133">Transmembrane helix</keyword>
<keyword evidence="2 7" id="KW-0812">Transmembrane</keyword>
<keyword evidence="5 7" id="KW-0975">Bacterial flagellum</keyword>
<dbReference type="RefSeq" id="WP_264495875.1">
    <property type="nucleotide sequence ID" value="NZ_CP109947.1"/>
</dbReference>
<keyword evidence="4 7" id="KW-0472">Membrane</keyword>
<dbReference type="NCBIfam" id="TIGR03500">
    <property type="entry name" value="FliO_TIGR"/>
    <property type="match status" value="1"/>
</dbReference>
<keyword evidence="8" id="KW-0969">Cilium</keyword>
<feature type="transmembrane region" description="Helical" evidence="7">
    <location>
        <begin position="29"/>
        <end position="51"/>
    </location>
</feature>
<sequence>MAIDPATSSVPLASQSTLVTEPPLTGSTLLTQVGSVLVGILLFILLLAWLVRKLGFAPQTKQNKWLKVVSHCSLGPRERVVIVEVDKTWLVLGVTAQQITQLHTLPAQSTTDKSTTESNSSGDLRSVNFNQLFKKVLKRPEKSE</sequence>